<feature type="non-terminal residue" evidence="2">
    <location>
        <position position="242"/>
    </location>
</feature>
<dbReference type="InterPro" id="IPR000917">
    <property type="entry name" value="Sulfatase_N"/>
</dbReference>
<dbReference type="EMBL" id="BARU01038983">
    <property type="protein sequence ID" value="GAH89311.1"/>
    <property type="molecule type" value="Genomic_DNA"/>
</dbReference>
<reference evidence="2" key="1">
    <citation type="journal article" date="2014" name="Front. Microbiol.">
        <title>High frequency of phylogenetically diverse reductive dehalogenase-homologous genes in deep subseafloor sedimentary metagenomes.</title>
        <authorList>
            <person name="Kawai M."/>
            <person name="Futagami T."/>
            <person name="Toyoda A."/>
            <person name="Takaki Y."/>
            <person name="Nishi S."/>
            <person name="Hori S."/>
            <person name="Arai W."/>
            <person name="Tsubouchi T."/>
            <person name="Morono Y."/>
            <person name="Uchiyama I."/>
            <person name="Ito T."/>
            <person name="Fujiyama A."/>
            <person name="Inagaki F."/>
            <person name="Takami H."/>
        </authorList>
    </citation>
    <scope>NUCLEOTIDE SEQUENCE</scope>
    <source>
        <strain evidence="2">Expedition CK06-06</strain>
    </source>
</reference>
<dbReference type="SUPFAM" id="SSF53649">
    <property type="entry name" value="Alkaline phosphatase-like"/>
    <property type="match status" value="1"/>
</dbReference>
<gene>
    <name evidence="2" type="ORF">S03H2_60490</name>
</gene>
<feature type="non-terminal residue" evidence="2">
    <location>
        <position position="1"/>
    </location>
</feature>
<feature type="domain" description="Sulfatase N-terminal" evidence="1">
    <location>
        <begin position="17"/>
        <end position="109"/>
    </location>
</feature>
<organism evidence="2">
    <name type="scientific">marine sediment metagenome</name>
    <dbReference type="NCBI Taxonomy" id="412755"/>
    <lineage>
        <taxon>unclassified sequences</taxon>
        <taxon>metagenomes</taxon>
        <taxon>ecological metagenomes</taxon>
    </lineage>
</organism>
<dbReference type="Gene3D" id="3.40.720.10">
    <property type="entry name" value="Alkaline Phosphatase, subunit A"/>
    <property type="match status" value="1"/>
</dbReference>
<evidence type="ECO:0000259" key="1">
    <source>
        <dbReference type="Pfam" id="PF00884"/>
    </source>
</evidence>
<dbReference type="AlphaFoldDB" id="X1J3L7"/>
<dbReference type="Pfam" id="PF00884">
    <property type="entry name" value="Sulfatase"/>
    <property type="match status" value="1"/>
</dbReference>
<comment type="caution">
    <text evidence="2">The sequence shown here is derived from an EMBL/GenBank/DDBJ whole genome shotgun (WGS) entry which is preliminary data.</text>
</comment>
<dbReference type="InterPro" id="IPR017850">
    <property type="entry name" value="Alkaline_phosphatase_core_sf"/>
</dbReference>
<proteinExistence type="predicted"/>
<accession>X1J3L7</accession>
<name>X1J3L7_9ZZZZ</name>
<protein>
    <recommendedName>
        <fullName evidence="1">Sulfatase N-terminal domain-containing protein</fullName>
    </recommendedName>
</protein>
<dbReference type="InterPro" id="IPR052701">
    <property type="entry name" value="GAG_Ulvan_Degrading_Sulfatases"/>
</dbReference>
<dbReference type="PANTHER" id="PTHR43751">
    <property type="entry name" value="SULFATASE"/>
    <property type="match status" value="1"/>
</dbReference>
<evidence type="ECO:0000313" key="2">
    <source>
        <dbReference type="EMBL" id="GAH89311.1"/>
    </source>
</evidence>
<sequence length="242" mass="28442">RIQNIREIESLNDFTRWINAYDVGIRYADEFVGRISDIIKNLEIYDDTLIIISSDHGESQGELNVYGDHATACHIVNRVPMIIKWPQKKWKKQYDSLLYTTDIAATIIEGVGKRVPDFWDGKSIYKEIEKGEEFGRKFLVISQNAWTCQRAIRFGNWTLIRTYHTGLRPYPEIMLYDFENDFHMTNNLAEEKPAIVGRGLHLLDEWYKQMMKTSPSPKDPMWTVIEEGGPYHTRKMLNTYLR</sequence>
<dbReference type="PANTHER" id="PTHR43751:SF3">
    <property type="entry name" value="SULFATASE N-TERMINAL DOMAIN-CONTAINING PROTEIN"/>
    <property type="match status" value="1"/>
</dbReference>